<organism evidence="1 2">
    <name type="scientific">Paraburkholderia silviterrae</name>
    <dbReference type="NCBI Taxonomy" id="2528715"/>
    <lineage>
        <taxon>Bacteria</taxon>
        <taxon>Pseudomonadati</taxon>
        <taxon>Pseudomonadota</taxon>
        <taxon>Betaproteobacteria</taxon>
        <taxon>Burkholderiales</taxon>
        <taxon>Burkholderiaceae</taxon>
        <taxon>Paraburkholderia</taxon>
    </lineage>
</organism>
<proteinExistence type="predicted"/>
<gene>
    <name evidence="1" type="ORF">EYW47_18910</name>
</gene>
<evidence type="ECO:0000313" key="1">
    <source>
        <dbReference type="EMBL" id="TDG21964.1"/>
    </source>
</evidence>
<evidence type="ECO:0000313" key="2">
    <source>
        <dbReference type="Proteomes" id="UP000295722"/>
    </source>
</evidence>
<name>A0A4R5M780_9BURK</name>
<sequence>MPYTKVQLIAHCLNTGPKPVRGGKEYPGLADAQADIARRVELIKAAMTAALPRANPNGDVLKVMMWPEFLLRGKTGAYEMDDVQRVVQALQTAVKDAKWQDWLFVFGTIVGFSRGEQPGLLAWLFGARQPLEGYNYALIQKGGADAGPDTAFSVLKEHKSDIDFIESTELAGNNGIALERIEHLDPVAPGPRDENQRISYDGCGVFNIVKDTKAVKIGVEICLDYIAGRLAGATPRPQADVHLIPSCGAEIEKWDRANRRYLGTSRLVARKDGYAFNCDGLHDYRAARLGNPDPGYASDVRVVEDPTRTPQQTRRIDPDPEVAVLLPGADELYVGGAGKVRVYPAQPL</sequence>
<keyword evidence="2" id="KW-1185">Reference proteome</keyword>
<dbReference type="OrthoDB" id="1736849at2"/>
<evidence type="ECO:0008006" key="3">
    <source>
        <dbReference type="Google" id="ProtNLM"/>
    </source>
</evidence>
<comment type="caution">
    <text evidence="1">The sequence shown here is derived from an EMBL/GenBank/DDBJ whole genome shotgun (WGS) entry which is preliminary data.</text>
</comment>
<dbReference type="RefSeq" id="WP_133196364.1">
    <property type="nucleotide sequence ID" value="NZ_JBHUCW010000037.1"/>
</dbReference>
<accession>A0A4R5M780</accession>
<dbReference type="EMBL" id="SMRP01000009">
    <property type="protein sequence ID" value="TDG21964.1"/>
    <property type="molecule type" value="Genomic_DNA"/>
</dbReference>
<dbReference type="Proteomes" id="UP000295722">
    <property type="component" value="Unassembled WGS sequence"/>
</dbReference>
<reference evidence="1 2" key="1">
    <citation type="submission" date="2019-03" db="EMBL/GenBank/DDBJ databases">
        <title>Paraburkholderia sp. 4M-K11, isolated from subtropical forest soil.</title>
        <authorList>
            <person name="Gao Z.-H."/>
            <person name="Qiu L.-H."/>
        </authorList>
    </citation>
    <scope>NUCLEOTIDE SEQUENCE [LARGE SCALE GENOMIC DNA]</scope>
    <source>
        <strain evidence="1 2">4M-K11</strain>
    </source>
</reference>
<protein>
    <recommendedName>
        <fullName evidence="3">CN hydrolase domain-containing protein</fullName>
    </recommendedName>
</protein>
<dbReference type="AlphaFoldDB" id="A0A4R5M780"/>